<keyword evidence="3" id="KW-0808">Transferase</keyword>
<proteinExistence type="predicted"/>
<dbReference type="InterPro" id="IPR028098">
    <property type="entry name" value="Glyco_trans_4-like_N"/>
</dbReference>
<evidence type="ECO:0000259" key="4">
    <source>
        <dbReference type="Pfam" id="PF13579"/>
    </source>
</evidence>
<evidence type="ECO:0000256" key="1">
    <source>
        <dbReference type="ARBA" id="ARBA00021292"/>
    </source>
</evidence>
<dbReference type="Proteomes" id="UP000179935">
    <property type="component" value="Unassembled WGS sequence"/>
</dbReference>
<evidence type="ECO:0000313" key="6">
    <source>
        <dbReference type="Proteomes" id="UP000179935"/>
    </source>
</evidence>
<dbReference type="Pfam" id="PF13579">
    <property type="entry name" value="Glyco_trans_4_4"/>
    <property type="match status" value="1"/>
</dbReference>
<accession>A0A1S2PD47</accession>
<gene>
    <name evidence="5" type="ORF">BIV24_15800</name>
</gene>
<dbReference type="Gene3D" id="3.40.50.2000">
    <property type="entry name" value="Glycogen Phosphorylase B"/>
    <property type="match status" value="2"/>
</dbReference>
<evidence type="ECO:0000256" key="2">
    <source>
        <dbReference type="ARBA" id="ARBA00022676"/>
    </source>
</evidence>
<comment type="caution">
    <text evidence="5">The sequence shown here is derived from an EMBL/GenBank/DDBJ whole genome shotgun (WGS) entry which is preliminary data.</text>
</comment>
<feature type="domain" description="Glycosyltransferase subfamily 4-like N-terminal" evidence="4">
    <location>
        <begin position="6"/>
        <end position="158"/>
    </location>
</feature>
<evidence type="ECO:0000256" key="3">
    <source>
        <dbReference type="ARBA" id="ARBA00022679"/>
    </source>
</evidence>
<dbReference type="PANTHER" id="PTHR12526">
    <property type="entry name" value="GLYCOSYLTRANSFERASE"/>
    <property type="match status" value="1"/>
</dbReference>
<organism evidence="5 6">
    <name type="scientific">Streptomyces colonosanans</name>
    <dbReference type="NCBI Taxonomy" id="1428652"/>
    <lineage>
        <taxon>Bacteria</taxon>
        <taxon>Bacillati</taxon>
        <taxon>Actinomycetota</taxon>
        <taxon>Actinomycetes</taxon>
        <taxon>Kitasatosporales</taxon>
        <taxon>Streptomycetaceae</taxon>
        <taxon>Streptomyces</taxon>
    </lineage>
</organism>
<dbReference type="GO" id="GO:0016757">
    <property type="term" value="F:glycosyltransferase activity"/>
    <property type="evidence" value="ECO:0007669"/>
    <property type="project" value="UniProtKB-KW"/>
</dbReference>
<keyword evidence="2" id="KW-0328">Glycosyltransferase</keyword>
<dbReference type="STRING" id="1428652.BIV24_15800"/>
<dbReference type="Pfam" id="PF13692">
    <property type="entry name" value="Glyco_trans_1_4"/>
    <property type="match status" value="1"/>
</dbReference>
<dbReference type="SUPFAM" id="SSF53756">
    <property type="entry name" value="UDP-Glycosyltransferase/glycogen phosphorylase"/>
    <property type="match status" value="1"/>
</dbReference>
<protein>
    <recommendedName>
        <fullName evidence="1">D-inositol 3-phosphate glycosyltransferase</fullName>
    </recommendedName>
</protein>
<dbReference type="EMBL" id="MLYP01000040">
    <property type="protein sequence ID" value="OIJ91728.1"/>
    <property type="molecule type" value="Genomic_DNA"/>
</dbReference>
<name>A0A1S2PD47_9ACTN</name>
<evidence type="ECO:0000313" key="5">
    <source>
        <dbReference type="EMBL" id="OIJ91728.1"/>
    </source>
</evidence>
<keyword evidence="6" id="KW-1185">Reference proteome</keyword>
<dbReference type="AlphaFoldDB" id="A0A1S2PD47"/>
<sequence length="360" mass="38105">MDAPAGIERATAALAAGLAAAGHRVTIATAAPQRPGPRLDGVAVEPLDLPVAFPCDDQVLRDAIEEAEDKLQAQLREIVARHRADTVVFTDTLWGLGRLAGGMPDGVRRVLAVHVLPNPQDAPAALAGTDTVIIPSPVVRAEAQAAGWSPDGWRVVPNALLHPPSAPPDEEQIQQRQFAPIRVLARLGREKGLVPLLTAASAWTRRLEVTVAHAGFEAAAGSQSDLLDQCRALASAAPNITLLEQQLTWREVPSWLGAASAVIVPSLRETFGLVALEAMSAAVPVVSYPVGNLPALREGYPDTVRLLTGDPRRGPGTLLHAVDGILANPVAYGRASQAMYHLAQDYRPDRIADLFLKAVS</sequence>
<dbReference type="CDD" id="cd03801">
    <property type="entry name" value="GT4_PimA-like"/>
    <property type="match status" value="1"/>
</dbReference>
<reference evidence="5 6" key="1">
    <citation type="submission" date="2016-10" db="EMBL/GenBank/DDBJ databases">
        <title>Genome sequence of Streptomyces sp. MUSC 93.</title>
        <authorList>
            <person name="Lee L.-H."/>
            <person name="Ser H.-L."/>
            <person name="Law J.W.-F."/>
        </authorList>
    </citation>
    <scope>NUCLEOTIDE SEQUENCE [LARGE SCALE GENOMIC DNA]</scope>
    <source>
        <strain evidence="5 6">MUSC 93</strain>
    </source>
</reference>
<dbReference type="PANTHER" id="PTHR12526:SF510">
    <property type="entry name" value="D-INOSITOL 3-PHOSPHATE GLYCOSYLTRANSFERASE"/>
    <property type="match status" value="1"/>
</dbReference>